<feature type="transmembrane region" description="Helical" evidence="7">
    <location>
        <begin position="71"/>
        <end position="95"/>
    </location>
</feature>
<dbReference type="PROSITE" id="PS50928">
    <property type="entry name" value="ABC_TM1"/>
    <property type="match status" value="1"/>
</dbReference>
<evidence type="ECO:0000256" key="3">
    <source>
        <dbReference type="ARBA" id="ARBA00022475"/>
    </source>
</evidence>
<evidence type="ECO:0000256" key="1">
    <source>
        <dbReference type="ARBA" id="ARBA00004651"/>
    </source>
</evidence>
<dbReference type="SUPFAM" id="SSF161098">
    <property type="entry name" value="MetI-like"/>
    <property type="match status" value="1"/>
</dbReference>
<keyword evidence="5 7" id="KW-1133">Transmembrane helix</keyword>
<evidence type="ECO:0000256" key="6">
    <source>
        <dbReference type="ARBA" id="ARBA00023136"/>
    </source>
</evidence>
<dbReference type="Pfam" id="PF00528">
    <property type="entry name" value="BPD_transp_1"/>
    <property type="match status" value="1"/>
</dbReference>
<dbReference type="CDD" id="cd06261">
    <property type="entry name" value="TM_PBP2"/>
    <property type="match status" value="1"/>
</dbReference>
<name>A0AAE3AJP3_9FIRM</name>
<dbReference type="Proteomes" id="UP001199424">
    <property type="component" value="Unassembled WGS sequence"/>
</dbReference>
<keyword evidence="4 7" id="KW-0812">Transmembrane</keyword>
<dbReference type="PANTHER" id="PTHR43744:SF9">
    <property type="entry name" value="POLYGALACTURONAN_RHAMNOGALACTURONAN TRANSPORT SYSTEM PERMEASE PROTEIN YTCP"/>
    <property type="match status" value="1"/>
</dbReference>
<protein>
    <submittedName>
        <fullName evidence="9">Carbohydrate ABC transporter permease</fullName>
    </submittedName>
</protein>
<evidence type="ECO:0000313" key="10">
    <source>
        <dbReference type="Proteomes" id="UP001199424"/>
    </source>
</evidence>
<keyword evidence="3" id="KW-1003">Cell membrane</keyword>
<evidence type="ECO:0000256" key="5">
    <source>
        <dbReference type="ARBA" id="ARBA00022989"/>
    </source>
</evidence>
<accession>A0AAE3AJP3</accession>
<evidence type="ECO:0000259" key="8">
    <source>
        <dbReference type="PROSITE" id="PS50928"/>
    </source>
</evidence>
<feature type="domain" description="ABC transmembrane type-1" evidence="8">
    <location>
        <begin position="72"/>
        <end position="281"/>
    </location>
</feature>
<dbReference type="PANTHER" id="PTHR43744">
    <property type="entry name" value="ABC TRANSPORTER PERMEASE PROTEIN MG189-RELATED-RELATED"/>
    <property type="match status" value="1"/>
</dbReference>
<evidence type="ECO:0000256" key="7">
    <source>
        <dbReference type="RuleBase" id="RU363032"/>
    </source>
</evidence>
<comment type="subcellular location">
    <subcellularLocation>
        <location evidence="1 7">Cell membrane</location>
        <topology evidence="1 7">Multi-pass membrane protein</topology>
    </subcellularLocation>
</comment>
<reference evidence="9" key="1">
    <citation type="submission" date="2021-10" db="EMBL/GenBank/DDBJ databases">
        <title>Anaerobic single-cell dispensing facilitates the cultivation of human gut bacteria.</title>
        <authorList>
            <person name="Afrizal A."/>
        </authorList>
    </citation>
    <scope>NUCLEOTIDE SEQUENCE</scope>
    <source>
        <strain evidence="9">CLA-AA-H250</strain>
    </source>
</reference>
<gene>
    <name evidence="9" type="ORF">LKD31_11970</name>
</gene>
<feature type="transmembrane region" description="Helical" evidence="7">
    <location>
        <begin position="260"/>
        <end position="281"/>
    </location>
</feature>
<evidence type="ECO:0000256" key="4">
    <source>
        <dbReference type="ARBA" id="ARBA00022692"/>
    </source>
</evidence>
<sequence length="296" mass="32842">MITTSKSAKIIPHIVLIILTLVCLLPLLLLLMASLTDEQTLMLNGYSFFPEKFSADAYTYIFKTGKTVLRAYGITFFVTAVGTVCNVCMTVCLSYPLARPGLKGRNAIAFFVFFTMLFNGGLVPTYIMYSQFFHIRDTIFALLIPSFLMSPFNVILMRNYFKTNIPDAIIEAAKLDGASELRTLVNVVLPMSTPIIGTIGLMSGLAYWNDWTNGLYYLVKRTDLYSIQNVLTNMLNNIQFLKTATQLQGINIEMGTLPSVSIRMAIAVVAVIPVMIVYPFIQKSFVKGIVIGGVKG</sequence>
<comment type="similarity">
    <text evidence="7">Belongs to the binding-protein-dependent transport system permease family.</text>
</comment>
<dbReference type="EMBL" id="JAJEQC010000014">
    <property type="protein sequence ID" value="MCC2137722.1"/>
    <property type="molecule type" value="Genomic_DNA"/>
</dbReference>
<feature type="transmembrane region" description="Helical" evidence="7">
    <location>
        <begin position="139"/>
        <end position="156"/>
    </location>
</feature>
<evidence type="ECO:0000256" key="2">
    <source>
        <dbReference type="ARBA" id="ARBA00022448"/>
    </source>
</evidence>
<feature type="transmembrane region" description="Helical" evidence="7">
    <location>
        <begin position="107"/>
        <end position="127"/>
    </location>
</feature>
<feature type="transmembrane region" description="Helical" evidence="7">
    <location>
        <begin position="12"/>
        <end position="35"/>
    </location>
</feature>
<keyword evidence="10" id="KW-1185">Reference proteome</keyword>
<proteinExistence type="inferred from homology"/>
<evidence type="ECO:0000313" key="9">
    <source>
        <dbReference type="EMBL" id="MCC2137722.1"/>
    </source>
</evidence>
<dbReference type="InterPro" id="IPR000515">
    <property type="entry name" value="MetI-like"/>
</dbReference>
<keyword evidence="6 7" id="KW-0472">Membrane</keyword>
<dbReference type="Gene3D" id="1.10.3720.10">
    <property type="entry name" value="MetI-like"/>
    <property type="match status" value="1"/>
</dbReference>
<dbReference type="AlphaFoldDB" id="A0AAE3AJP3"/>
<keyword evidence="2 7" id="KW-0813">Transport</keyword>
<organism evidence="9 10">
    <name type="scientific">Hominenteromicrobium mulieris</name>
    <dbReference type="NCBI Taxonomy" id="2885357"/>
    <lineage>
        <taxon>Bacteria</taxon>
        <taxon>Bacillati</taxon>
        <taxon>Bacillota</taxon>
        <taxon>Clostridia</taxon>
        <taxon>Eubacteriales</taxon>
        <taxon>Oscillospiraceae</taxon>
        <taxon>Hominenteromicrobium</taxon>
    </lineage>
</organism>
<dbReference type="InterPro" id="IPR035906">
    <property type="entry name" value="MetI-like_sf"/>
</dbReference>
<feature type="transmembrane region" description="Helical" evidence="7">
    <location>
        <begin position="184"/>
        <end position="208"/>
    </location>
</feature>
<dbReference type="GO" id="GO:0055085">
    <property type="term" value="P:transmembrane transport"/>
    <property type="evidence" value="ECO:0007669"/>
    <property type="project" value="InterPro"/>
</dbReference>
<comment type="caution">
    <text evidence="9">The sequence shown here is derived from an EMBL/GenBank/DDBJ whole genome shotgun (WGS) entry which is preliminary data.</text>
</comment>
<dbReference type="GO" id="GO:0005886">
    <property type="term" value="C:plasma membrane"/>
    <property type="evidence" value="ECO:0007669"/>
    <property type="project" value="UniProtKB-SubCell"/>
</dbReference>